<comment type="caution">
    <text evidence="1">The sequence shown here is derived from an EMBL/GenBank/DDBJ whole genome shotgun (WGS) entry which is preliminary data.</text>
</comment>
<sequence>MFKNTQYLLKKTIKHYLSTSYPTFMTKRLFKKKLNLELNIHTPRTFNEKLQWLKLNYYNNNPLVTTCADKYAVRNYITDLGHSEILNSIHHVWDNVEDIIWETLPNKFVLKCNHGAGYNIICRNKEELNQHKIRESLKKWMKEEYWVNTLELCYKNIPKKIICEDLIKTNDGSLPYDYKVFCFHGKPEFVMVCIERETKNPKFYFLDKNWDLLPYGLDYDKLPNNKMIKKPSGYEKLFYYAEELSKPFPFVRADFYLNNGNIIFGELTFVPAAGLDDELNNDNEKNVDDIIGALIDIEKIKNEQ</sequence>
<keyword evidence="1" id="KW-0808">Transferase</keyword>
<dbReference type="AlphaFoldDB" id="A0A077NFE9"/>
<dbReference type="Pfam" id="PF14305">
    <property type="entry name" value="ATPgrasp_TupA"/>
    <property type="match status" value="1"/>
</dbReference>
<proteinExistence type="predicted"/>
<evidence type="ECO:0000313" key="1">
    <source>
        <dbReference type="EMBL" id="CDH00882.1"/>
    </source>
</evidence>
<name>A0A077NFE9_XENBV</name>
<protein>
    <submittedName>
        <fullName evidence="1">Glycosyltransferase</fullName>
    </submittedName>
</protein>
<reference evidence="1" key="1">
    <citation type="submission" date="2013-07" db="EMBL/GenBank/DDBJ databases">
        <title>Sub-species coevolution in mutualistic symbiosis.</title>
        <authorList>
            <person name="Murfin K."/>
            <person name="Klassen J."/>
            <person name="Lee M."/>
            <person name="Forst S."/>
            <person name="Stock P."/>
            <person name="Goodrich-Blair H."/>
        </authorList>
    </citation>
    <scope>NUCLEOTIDE SEQUENCE [LARGE SCALE GENOMIC DNA]</scope>
    <source>
        <strain evidence="1">Feltiae Moldova</strain>
    </source>
</reference>
<dbReference type="HOGENOM" id="CLU_056705_0_0_6"/>
<dbReference type="Proteomes" id="UP000028487">
    <property type="component" value="Unassembled WGS sequence"/>
</dbReference>
<dbReference type="InterPro" id="IPR029465">
    <property type="entry name" value="ATPgrasp_TupA"/>
</dbReference>
<dbReference type="EMBL" id="CBSV010000103">
    <property type="protein sequence ID" value="CDH00882.1"/>
    <property type="molecule type" value="Genomic_DNA"/>
</dbReference>
<dbReference type="GO" id="GO:0016740">
    <property type="term" value="F:transferase activity"/>
    <property type="evidence" value="ECO:0007669"/>
    <property type="project" value="UniProtKB-KW"/>
</dbReference>
<organism evidence="1">
    <name type="scientific">Xenorhabdus bovienii str. feltiae Moldova</name>
    <dbReference type="NCBI Taxonomy" id="1398200"/>
    <lineage>
        <taxon>Bacteria</taxon>
        <taxon>Pseudomonadati</taxon>
        <taxon>Pseudomonadota</taxon>
        <taxon>Gammaproteobacteria</taxon>
        <taxon>Enterobacterales</taxon>
        <taxon>Morganellaceae</taxon>
        <taxon>Xenorhabdus</taxon>
    </lineage>
</organism>
<gene>
    <name evidence="1" type="ORF">XBFM1_1910038</name>
</gene>
<accession>A0A077NFE9</accession>